<feature type="domain" description="Helix-hairpin-helix DNA-binding motif class 1" evidence="3">
    <location>
        <begin position="242"/>
        <end position="261"/>
    </location>
</feature>
<dbReference type="InterPro" id="IPR019554">
    <property type="entry name" value="Soluble_ligand-bd"/>
</dbReference>
<evidence type="ECO:0000313" key="4">
    <source>
        <dbReference type="EMBL" id="GAA3690365.1"/>
    </source>
</evidence>
<feature type="domain" description="Helix-hairpin-helix DNA-binding motif class 1" evidence="3">
    <location>
        <begin position="272"/>
        <end position="291"/>
    </location>
</feature>
<reference evidence="5" key="1">
    <citation type="journal article" date="2019" name="Int. J. Syst. Evol. Microbiol.">
        <title>The Global Catalogue of Microorganisms (GCM) 10K type strain sequencing project: providing services to taxonomists for standard genome sequencing and annotation.</title>
        <authorList>
            <consortium name="The Broad Institute Genomics Platform"/>
            <consortium name="The Broad Institute Genome Sequencing Center for Infectious Disease"/>
            <person name="Wu L."/>
            <person name="Ma J."/>
        </authorList>
    </citation>
    <scope>NUCLEOTIDE SEQUENCE [LARGE SCALE GENOMIC DNA]</scope>
    <source>
        <strain evidence="5">JCM 30742</strain>
    </source>
</reference>
<evidence type="ECO:0000259" key="3">
    <source>
        <dbReference type="SMART" id="SM00278"/>
    </source>
</evidence>
<keyword evidence="2" id="KW-0472">Membrane</keyword>
<dbReference type="RefSeq" id="WP_345151887.1">
    <property type="nucleotide sequence ID" value="NZ_BAABEO010000019.1"/>
</dbReference>
<evidence type="ECO:0000313" key="5">
    <source>
        <dbReference type="Proteomes" id="UP001500752"/>
    </source>
</evidence>
<accession>A0ABP7CM34</accession>
<dbReference type="InterPro" id="IPR003583">
    <property type="entry name" value="Hlx-hairpin-Hlx_DNA-bd_motif"/>
</dbReference>
<dbReference type="Proteomes" id="UP001500752">
    <property type="component" value="Unassembled WGS sequence"/>
</dbReference>
<gene>
    <name evidence="4" type="ORF">GCM10023081_29830</name>
</gene>
<dbReference type="SUPFAM" id="SSF47781">
    <property type="entry name" value="RuvA domain 2-like"/>
    <property type="match status" value="1"/>
</dbReference>
<dbReference type="InterPro" id="IPR051675">
    <property type="entry name" value="Endo/Exo/Phosphatase_dom_1"/>
</dbReference>
<dbReference type="PANTHER" id="PTHR21180">
    <property type="entry name" value="ENDONUCLEASE/EXONUCLEASE/PHOSPHATASE FAMILY DOMAIN-CONTAINING PROTEIN 1"/>
    <property type="match status" value="1"/>
</dbReference>
<dbReference type="Pfam" id="PF12836">
    <property type="entry name" value="HHH_3"/>
    <property type="match status" value="1"/>
</dbReference>
<dbReference type="InterPro" id="IPR010994">
    <property type="entry name" value="RuvA_2-like"/>
</dbReference>
<feature type="transmembrane region" description="Helical" evidence="2">
    <location>
        <begin position="29"/>
        <end position="48"/>
    </location>
</feature>
<evidence type="ECO:0000256" key="1">
    <source>
        <dbReference type="SAM" id="MobiDB-lite"/>
    </source>
</evidence>
<comment type="caution">
    <text evidence="4">The sequence shown here is derived from an EMBL/GenBank/DDBJ whole genome shotgun (WGS) entry which is preliminary data.</text>
</comment>
<protein>
    <recommendedName>
        <fullName evidence="3">Helix-hairpin-helix DNA-binding motif class 1 domain-containing protein</fullName>
    </recommendedName>
</protein>
<organism evidence="4 5">
    <name type="scientific">Arthrobacter ginkgonis</name>
    <dbReference type="NCBI Taxonomy" id="1630594"/>
    <lineage>
        <taxon>Bacteria</taxon>
        <taxon>Bacillati</taxon>
        <taxon>Actinomycetota</taxon>
        <taxon>Actinomycetes</taxon>
        <taxon>Micrococcales</taxon>
        <taxon>Micrococcaceae</taxon>
        <taxon>Arthrobacter</taxon>
    </lineage>
</organism>
<feature type="region of interest" description="Disordered" evidence="1">
    <location>
        <begin position="192"/>
        <end position="234"/>
    </location>
</feature>
<feature type="compositionally biased region" description="Gly residues" evidence="1">
    <location>
        <begin position="216"/>
        <end position="230"/>
    </location>
</feature>
<dbReference type="EMBL" id="BAABEO010000019">
    <property type="protein sequence ID" value="GAA3690365.1"/>
    <property type="molecule type" value="Genomic_DNA"/>
</dbReference>
<dbReference type="Pfam" id="PF10531">
    <property type="entry name" value="SLBB"/>
    <property type="match status" value="1"/>
</dbReference>
<keyword evidence="2" id="KW-1133">Transmembrane helix</keyword>
<dbReference type="Gene3D" id="1.10.150.320">
    <property type="entry name" value="Photosystem II 12 kDa extrinsic protein"/>
    <property type="match status" value="1"/>
</dbReference>
<evidence type="ECO:0000256" key="2">
    <source>
        <dbReference type="SAM" id="Phobius"/>
    </source>
</evidence>
<dbReference type="PANTHER" id="PTHR21180:SF32">
    <property type="entry name" value="ENDONUCLEASE_EXONUCLEASE_PHOSPHATASE FAMILY DOMAIN-CONTAINING PROTEIN 1"/>
    <property type="match status" value="1"/>
</dbReference>
<dbReference type="SUPFAM" id="SSF142984">
    <property type="entry name" value="Nqo1 middle domain-like"/>
    <property type="match status" value="1"/>
</dbReference>
<feature type="compositionally biased region" description="Basic and acidic residues" evidence="1">
    <location>
        <begin position="1"/>
        <end position="10"/>
    </location>
</feature>
<proteinExistence type="predicted"/>
<feature type="region of interest" description="Disordered" evidence="1">
    <location>
        <begin position="66"/>
        <end position="139"/>
    </location>
</feature>
<keyword evidence="5" id="KW-1185">Reference proteome</keyword>
<name>A0ABP7CM34_9MICC</name>
<keyword evidence="2" id="KW-0812">Transmembrane</keyword>
<dbReference type="SMART" id="SM00278">
    <property type="entry name" value="HhH1"/>
    <property type="match status" value="2"/>
</dbReference>
<sequence length="295" mass="29628">MVRHRWELRTRATGPGAPRSRVRLGAGRAATLCVLFAALAWISASLLFHPPARAGEELGRIELERTDQGHPQPDSTDAARTGEAQPDGTQPGTGAGASATDGSTPDGVAAQDRPALQDGSNRQEGPAGQKDSGGAPVEASAADVVVHVAGAVKRPGVYELPAGTRAHEAVDAAGGLTRDADAGAVNLASPLTDGQQLYIPEQGEPVPPAGSNPGNDGSGAGTAPGGGGAATGTVNVNTATSEELQRLPGIGPALAERIIEFRQRNGPFGSLAELDAVSGIGPGVLARLESMVSFG</sequence>
<feature type="region of interest" description="Disordered" evidence="1">
    <location>
        <begin position="1"/>
        <end position="20"/>
    </location>
</feature>
<dbReference type="Gene3D" id="3.10.560.10">
    <property type="entry name" value="Outer membrane lipoprotein wza domain like"/>
    <property type="match status" value="1"/>
</dbReference>